<dbReference type="FunFam" id="3.30.70.270:FF:000020">
    <property type="entry name" value="Transposon Tf2-6 polyprotein-like Protein"/>
    <property type="match status" value="1"/>
</dbReference>
<dbReference type="PANTHER" id="PTHR33064">
    <property type="entry name" value="POL PROTEIN"/>
    <property type="match status" value="1"/>
</dbReference>
<accession>A0A151R5C0</accession>
<keyword evidence="3" id="KW-1185">Reference proteome</keyword>
<feature type="domain" description="Reverse transcriptase/retrotransposon-derived protein RNase H-like" evidence="1">
    <location>
        <begin position="70"/>
        <end position="109"/>
    </location>
</feature>
<proteinExistence type="predicted"/>
<dbReference type="InterPro" id="IPR041577">
    <property type="entry name" value="RT_RNaseH_2"/>
</dbReference>
<dbReference type="Pfam" id="PF17919">
    <property type="entry name" value="RT_RNaseH_2"/>
    <property type="match status" value="1"/>
</dbReference>
<organism evidence="2 3">
    <name type="scientific">Cajanus cajan</name>
    <name type="common">Pigeon pea</name>
    <name type="synonym">Cajanus indicus</name>
    <dbReference type="NCBI Taxonomy" id="3821"/>
    <lineage>
        <taxon>Eukaryota</taxon>
        <taxon>Viridiplantae</taxon>
        <taxon>Streptophyta</taxon>
        <taxon>Embryophyta</taxon>
        <taxon>Tracheophyta</taxon>
        <taxon>Spermatophyta</taxon>
        <taxon>Magnoliopsida</taxon>
        <taxon>eudicotyledons</taxon>
        <taxon>Gunneridae</taxon>
        <taxon>Pentapetalae</taxon>
        <taxon>rosids</taxon>
        <taxon>fabids</taxon>
        <taxon>Fabales</taxon>
        <taxon>Fabaceae</taxon>
        <taxon>Papilionoideae</taxon>
        <taxon>50 kb inversion clade</taxon>
        <taxon>NPAAA clade</taxon>
        <taxon>indigoferoid/millettioid clade</taxon>
        <taxon>Phaseoleae</taxon>
        <taxon>Cajanus</taxon>
    </lineage>
</organism>
<dbReference type="EMBL" id="KQ484069">
    <property type="protein sequence ID" value="KYP37780.1"/>
    <property type="molecule type" value="Genomic_DNA"/>
</dbReference>
<dbReference type="InterPro" id="IPR043128">
    <property type="entry name" value="Rev_trsase/Diguanyl_cyclase"/>
</dbReference>
<protein>
    <recommendedName>
        <fullName evidence="1">Reverse transcriptase/retrotransposon-derived protein RNase H-like domain-containing protein</fullName>
    </recommendedName>
</protein>
<evidence type="ECO:0000259" key="1">
    <source>
        <dbReference type="Pfam" id="PF17919"/>
    </source>
</evidence>
<dbReference type="AlphaFoldDB" id="A0A151R5C0"/>
<name>A0A151R5C0_CAJCA</name>
<dbReference type="Gene3D" id="3.30.70.270">
    <property type="match status" value="1"/>
</dbReference>
<evidence type="ECO:0000313" key="3">
    <source>
        <dbReference type="Proteomes" id="UP000075243"/>
    </source>
</evidence>
<dbReference type="STRING" id="3821.A0A151R5C0"/>
<dbReference type="InterPro" id="IPR043502">
    <property type="entry name" value="DNA/RNA_pol_sf"/>
</dbReference>
<gene>
    <name evidence="2" type="ORF">KK1_041008</name>
</gene>
<dbReference type="Proteomes" id="UP000075243">
    <property type="component" value="Unassembled WGS sequence"/>
</dbReference>
<dbReference type="OMA" id="FNEVYCK"/>
<dbReference type="InterPro" id="IPR051320">
    <property type="entry name" value="Viral_Replic_Matur_Polypro"/>
</dbReference>
<dbReference type="Gramene" id="C.cajan_41301.t">
    <property type="protein sequence ID" value="C.cajan_41301.t.cds1"/>
    <property type="gene ID" value="C.cajan_41301"/>
</dbReference>
<dbReference type="PANTHER" id="PTHR33064:SF37">
    <property type="entry name" value="RIBONUCLEASE H"/>
    <property type="match status" value="1"/>
</dbReference>
<dbReference type="SUPFAM" id="SSF56672">
    <property type="entry name" value="DNA/RNA polymerases"/>
    <property type="match status" value="1"/>
</dbReference>
<reference evidence="2" key="1">
    <citation type="journal article" date="2012" name="Nat. Biotechnol.">
        <title>Draft genome sequence of pigeonpea (Cajanus cajan), an orphan legume crop of resource-poor farmers.</title>
        <authorList>
            <person name="Varshney R.K."/>
            <person name="Chen W."/>
            <person name="Li Y."/>
            <person name="Bharti A.K."/>
            <person name="Saxena R.K."/>
            <person name="Schlueter J.A."/>
            <person name="Donoghue M.T."/>
            <person name="Azam S."/>
            <person name="Fan G."/>
            <person name="Whaley A.M."/>
            <person name="Farmer A.D."/>
            <person name="Sheridan J."/>
            <person name="Iwata A."/>
            <person name="Tuteja R."/>
            <person name="Penmetsa R.V."/>
            <person name="Wu W."/>
            <person name="Upadhyaya H.D."/>
            <person name="Yang S.P."/>
            <person name="Shah T."/>
            <person name="Saxena K.B."/>
            <person name="Michael T."/>
            <person name="McCombie W.R."/>
            <person name="Yang B."/>
            <person name="Zhang G."/>
            <person name="Yang H."/>
            <person name="Wang J."/>
            <person name="Spillane C."/>
            <person name="Cook D.R."/>
            <person name="May G.D."/>
            <person name="Xu X."/>
            <person name="Jackson S.A."/>
        </authorList>
    </citation>
    <scope>NUCLEOTIDE SEQUENCE [LARGE SCALE GENOMIC DNA]</scope>
</reference>
<sequence length="143" mass="15944">MQSVAYLGHIISSKGVLPDPEKIQAIVAWPLPRSLTALRGFNEVYCKFVHNYVSITTPLTDLLRSTTFQWCVQAQQAFTDLKNKITSVPVLALSDINSPFVIETDVSNNRVHFIPTWSSDSLFQQRSLSKATGCVRLCARNAC</sequence>
<evidence type="ECO:0000313" key="2">
    <source>
        <dbReference type="EMBL" id="KYP37780.1"/>
    </source>
</evidence>